<comment type="caution">
    <text evidence="7">The sequence shown here is derived from an EMBL/GenBank/DDBJ whole genome shotgun (WGS) entry which is preliminary data.</text>
</comment>
<sequence>MRHRTTARLGLHLACSLLPLPCALAVDLSATAAEPAGAAAPTDGLLFMAERLAEWNVVLGGGVLIAPKYEGSDEFDVQPVPFVTATFGEHVTVDPRGVSVNVYSLGALSLSGQLGYDTGRKQSDSDHLRGLGDIDMGGVVGATLSYDLGPAEIYGSLERIIGGSDGLQATLGFKLAHRIDQFRFAAGVSTTWADETYMEAYFGVTPLQSALSGLASYEIGAGFKRVDLELSATYAASEHWLVRGEVTLGYLLGDVADSPVVQEAFQPSVMLLLGYRF</sequence>
<accession>A0A9W6J7B0</accession>
<reference evidence="7" key="2">
    <citation type="submission" date="2023-01" db="EMBL/GenBank/DDBJ databases">
        <authorList>
            <person name="Sun Q."/>
            <person name="Evtushenko L."/>
        </authorList>
    </citation>
    <scope>NUCLEOTIDE SEQUENCE</scope>
    <source>
        <strain evidence="7">VKM B-2484</strain>
    </source>
</reference>
<dbReference type="GO" id="GO:0009279">
    <property type="term" value="C:cell outer membrane"/>
    <property type="evidence" value="ECO:0007669"/>
    <property type="project" value="UniProtKB-SubCell"/>
</dbReference>
<dbReference type="SUPFAM" id="SSF56935">
    <property type="entry name" value="Porins"/>
    <property type="match status" value="1"/>
</dbReference>
<comment type="similarity">
    <text evidence="2">Belongs to the MipA/OmpV family.</text>
</comment>
<evidence type="ECO:0000256" key="2">
    <source>
        <dbReference type="ARBA" id="ARBA00005722"/>
    </source>
</evidence>
<name>A0A9W6J7B0_9HYPH</name>
<keyword evidence="4" id="KW-0472">Membrane</keyword>
<protein>
    <submittedName>
        <fullName evidence="7">MltA-interacting MipA family protein</fullName>
    </submittedName>
</protein>
<dbReference type="InterPro" id="IPR010583">
    <property type="entry name" value="MipA"/>
</dbReference>
<evidence type="ECO:0000256" key="6">
    <source>
        <dbReference type="SAM" id="SignalP"/>
    </source>
</evidence>
<dbReference type="PANTHER" id="PTHR38776">
    <property type="entry name" value="MLTA-INTERACTING PROTEIN-RELATED"/>
    <property type="match status" value="1"/>
</dbReference>
<feature type="signal peptide" evidence="6">
    <location>
        <begin position="1"/>
        <end position="25"/>
    </location>
</feature>
<dbReference type="RefSeq" id="WP_213371987.1">
    <property type="nucleotide sequence ID" value="NZ_BSFJ01000005.1"/>
</dbReference>
<dbReference type="Pfam" id="PF06629">
    <property type="entry name" value="MipA"/>
    <property type="match status" value="1"/>
</dbReference>
<evidence type="ECO:0000256" key="3">
    <source>
        <dbReference type="ARBA" id="ARBA00022729"/>
    </source>
</evidence>
<comment type="subcellular location">
    <subcellularLocation>
        <location evidence="1">Cell outer membrane</location>
    </subcellularLocation>
</comment>
<keyword evidence="5" id="KW-0998">Cell outer membrane</keyword>
<reference evidence="7" key="1">
    <citation type="journal article" date="2014" name="Int. J. Syst. Evol. Microbiol.">
        <title>Complete genome sequence of Corynebacterium casei LMG S-19264T (=DSM 44701T), isolated from a smear-ripened cheese.</title>
        <authorList>
            <consortium name="US DOE Joint Genome Institute (JGI-PGF)"/>
            <person name="Walter F."/>
            <person name="Albersmeier A."/>
            <person name="Kalinowski J."/>
            <person name="Ruckert C."/>
        </authorList>
    </citation>
    <scope>NUCLEOTIDE SEQUENCE</scope>
    <source>
        <strain evidence="7">VKM B-2484</strain>
    </source>
</reference>
<organism evidence="7 8">
    <name type="scientific">Ancylobacter dichloromethanicus</name>
    <dbReference type="NCBI Taxonomy" id="518825"/>
    <lineage>
        <taxon>Bacteria</taxon>
        <taxon>Pseudomonadati</taxon>
        <taxon>Pseudomonadota</taxon>
        <taxon>Alphaproteobacteria</taxon>
        <taxon>Hyphomicrobiales</taxon>
        <taxon>Xanthobacteraceae</taxon>
        <taxon>Ancylobacter</taxon>
    </lineage>
</organism>
<feature type="chain" id="PRO_5040738694" evidence="6">
    <location>
        <begin position="26"/>
        <end position="277"/>
    </location>
</feature>
<keyword evidence="3 6" id="KW-0732">Signal</keyword>
<dbReference type="AlphaFoldDB" id="A0A9W6J7B0"/>
<evidence type="ECO:0000313" key="7">
    <source>
        <dbReference type="EMBL" id="GLK71073.1"/>
    </source>
</evidence>
<keyword evidence="8" id="KW-1185">Reference proteome</keyword>
<dbReference type="Proteomes" id="UP001143370">
    <property type="component" value="Unassembled WGS sequence"/>
</dbReference>
<proteinExistence type="inferred from homology"/>
<evidence type="ECO:0000313" key="8">
    <source>
        <dbReference type="Proteomes" id="UP001143370"/>
    </source>
</evidence>
<evidence type="ECO:0000256" key="4">
    <source>
        <dbReference type="ARBA" id="ARBA00023136"/>
    </source>
</evidence>
<gene>
    <name evidence="7" type="ORF">GCM10017643_11880</name>
</gene>
<dbReference type="PANTHER" id="PTHR38776:SF1">
    <property type="entry name" value="MLTA-INTERACTING PROTEIN-RELATED"/>
    <property type="match status" value="1"/>
</dbReference>
<evidence type="ECO:0000256" key="5">
    <source>
        <dbReference type="ARBA" id="ARBA00023237"/>
    </source>
</evidence>
<dbReference type="EMBL" id="BSFJ01000005">
    <property type="protein sequence ID" value="GLK71073.1"/>
    <property type="molecule type" value="Genomic_DNA"/>
</dbReference>
<evidence type="ECO:0000256" key="1">
    <source>
        <dbReference type="ARBA" id="ARBA00004442"/>
    </source>
</evidence>